<feature type="domain" description="GerMN" evidence="2">
    <location>
        <begin position="211"/>
        <end position="299"/>
    </location>
</feature>
<feature type="chain" id="PRO_5045824380" evidence="1">
    <location>
        <begin position="27"/>
        <end position="584"/>
    </location>
</feature>
<dbReference type="InterPro" id="IPR018910">
    <property type="entry name" value="LpqB_C"/>
</dbReference>
<dbReference type="Proteomes" id="UP001499967">
    <property type="component" value="Unassembled WGS sequence"/>
</dbReference>
<dbReference type="Pfam" id="PF10646">
    <property type="entry name" value="Germane"/>
    <property type="match status" value="1"/>
</dbReference>
<dbReference type="SUPFAM" id="SSF82171">
    <property type="entry name" value="DPP6 N-terminal domain-like"/>
    <property type="match status" value="1"/>
</dbReference>
<name>A0ABP3ZF63_9PSEU</name>
<dbReference type="InterPro" id="IPR059026">
    <property type="entry name" value="LpqB_N"/>
</dbReference>
<keyword evidence="1" id="KW-0732">Signal</keyword>
<dbReference type="EMBL" id="BAAAHP010000005">
    <property type="protein sequence ID" value="GAA0919686.1"/>
    <property type="molecule type" value="Genomic_DNA"/>
</dbReference>
<gene>
    <name evidence="3" type="ORF">GCM10009559_01830</name>
</gene>
<proteinExistence type="predicted"/>
<comment type="caution">
    <text evidence="3">The sequence shown here is derived from an EMBL/GenBank/DDBJ whole genome shotgun (WGS) entry which is preliminary data.</text>
</comment>
<evidence type="ECO:0000313" key="3">
    <source>
        <dbReference type="EMBL" id="GAA0919686.1"/>
    </source>
</evidence>
<keyword evidence="4" id="KW-1185">Reference proteome</keyword>
<dbReference type="InterPro" id="IPR019606">
    <property type="entry name" value="GerMN"/>
</dbReference>
<dbReference type="RefSeq" id="WP_343937773.1">
    <property type="nucleotide sequence ID" value="NZ_BAAAHP010000005.1"/>
</dbReference>
<evidence type="ECO:0000313" key="4">
    <source>
        <dbReference type="Proteomes" id="UP001499967"/>
    </source>
</evidence>
<protein>
    <submittedName>
        <fullName evidence="3">LpqB family beta-propeller domain-containing protein</fullName>
    </submittedName>
</protein>
<dbReference type="Pfam" id="PF25976">
    <property type="entry name" value="LpqB_N"/>
    <property type="match status" value="1"/>
</dbReference>
<dbReference type="PROSITE" id="PS51257">
    <property type="entry name" value="PROKAR_LIPOPROTEIN"/>
    <property type="match status" value="1"/>
</dbReference>
<reference evidence="4" key="1">
    <citation type="journal article" date="2019" name="Int. J. Syst. Evol. Microbiol.">
        <title>The Global Catalogue of Microorganisms (GCM) 10K type strain sequencing project: providing services to taxonomists for standard genome sequencing and annotation.</title>
        <authorList>
            <consortium name="The Broad Institute Genomics Platform"/>
            <consortium name="The Broad Institute Genome Sequencing Center for Infectious Disease"/>
            <person name="Wu L."/>
            <person name="Ma J."/>
        </authorList>
    </citation>
    <scope>NUCLEOTIDE SEQUENCE [LARGE SCALE GENOMIC DNA]</scope>
    <source>
        <strain evidence="4">JCM 11117</strain>
    </source>
</reference>
<evidence type="ECO:0000259" key="2">
    <source>
        <dbReference type="SMART" id="SM00909"/>
    </source>
</evidence>
<dbReference type="Pfam" id="PF10647">
    <property type="entry name" value="Gmad1"/>
    <property type="match status" value="1"/>
</dbReference>
<sequence length="584" mass="60222">MTAPRSGTGRRAALVPAFLLALAVLAGCASVPDSSPVQVLRQVGGSEDALVPPGPVAGSNPLDLVRDFVFASGSSTERHGAARRFLSADAAGWDDAAGLTVLDGQFDTVPAPGAASPSSDTTTIRIRGTAIGRLTSSGAFEPGQATFQQDVTVVRRDGQWRISSLPPGVVVPLSVFRDNYKPVRVWFVDPVRRLAVVDVRHVPSLPARAQAARVMELLLAGPSGALAGAAVSLFPPGAQLRANVTTADDGAVVVDLTRLGDLDESSRMLLAAQVVLSLSEVNVGRVRLLADGEPLIPDREDLTREDVAALSAEVEPGADVPGLVVAGGRVRQLSGPEPSAPLPGPLGNGAYDVRSAASTVDGSRLAAVAGVGGRQELLLGAIDAGDVEPVPLSAGTMTRPSWTPTGGEVWTVLDSSVVARVLVDDNAPPRTGRVNADELAGHGPIEDLRLSRDGVRVVAVVGGGLYTGAVARTLDGEVAIRNVRRLRSDDLGAVVAADWRSTESIVAITRSPEMLVGQVSIDGLVAQQIVSNNLTAPLTAIAAAANRPLWVTDQTGVWSFGGGEQVAWRQVLAGAPDAVPLYPG</sequence>
<accession>A0ABP3ZF63</accession>
<organism evidence="3 4">
    <name type="scientific">Pseudonocardia zijingensis</name>
    <dbReference type="NCBI Taxonomy" id="153376"/>
    <lineage>
        <taxon>Bacteria</taxon>
        <taxon>Bacillati</taxon>
        <taxon>Actinomycetota</taxon>
        <taxon>Actinomycetes</taxon>
        <taxon>Pseudonocardiales</taxon>
        <taxon>Pseudonocardiaceae</taxon>
        <taxon>Pseudonocardia</taxon>
    </lineage>
</organism>
<feature type="signal peptide" evidence="1">
    <location>
        <begin position="1"/>
        <end position="26"/>
    </location>
</feature>
<dbReference type="SMART" id="SM00909">
    <property type="entry name" value="Germane"/>
    <property type="match status" value="1"/>
</dbReference>
<evidence type="ECO:0000256" key="1">
    <source>
        <dbReference type="SAM" id="SignalP"/>
    </source>
</evidence>